<accession>A0A1Y2JZZ3</accession>
<evidence type="ECO:0000313" key="1">
    <source>
        <dbReference type="EMBL" id="OSM00114.1"/>
    </source>
</evidence>
<dbReference type="Pfam" id="PF02348">
    <property type="entry name" value="CTP_transf_3"/>
    <property type="match status" value="1"/>
</dbReference>
<keyword evidence="1" id="KW-0548">Nucleotidyltransferase</keyword>
<keyword evidence="2" id="KW-1185">Reference proteome</keyword>
<sequence>MKTLAIIPARGGSKGLPRKNVLKLRGKPLVAYPIAAAMASGACDRVFVTTDDAEIADAAREAGADVPFLRPADLAADVTTMEATLQQALEAYEAHTGETFEIVVFLTPTDVFREPEWIAKAVELMKADPALESAFAGRPDFKNYWEPLPDGGWQRVRSYMQVYGQRQERLRNGRVIYREDTGLTCATRASIIRSGRRIGNKVELIPCSHLADLDIHTALDLHLAEATMAWLEQHPNEEVY</sequence>
<dbReference type="CDD" id="cd02513">
    <property type="entry name" value="CMP-NeuAc_Synthase"/>
    <property type="match status" value="1"/>
</dbReference>
<dbReference type="PANTHER" id="PTHR21485:SF3">
    <property type="entry name" value="N-ACYLNEURAMINATE CYTIDYLYLTRANSFERASE"/>
    <property type="match status" value="1"/>
</dbReference>
<evidence type="ECO:0000313" key="2">
    <source>
        <dbReference type="Proteomes" id="UP000194003"/>
    </source>
</evidence>
<dbReference type="PANTHER" id="PTHR21485">
    <property type="entry name" value="HAD SUPERFAMILY MEMBERS CMAS AND KDSC"/>
    <property type="match status" value="1"/>
</dbReference>
<protein>
    <submittedName>
        <fullName evidence="1">Putative Cytidylyltransferase</fullName>
    </submittedName>
</protein>
<dbReference type="Gene3D" id="3.90.550.10">
    <property type="entry name" value="Spore Coat Polysaccharide Biosynthesis Protein SpsA, Chain A"/>
    <property type="match status" value="1"/>
</dbReference>
<name>A0A1Y2JZZ3_9PROT</name>
<comment type="caution">
    <text evidence="1">The sequence shown here is derived from an EMBL/GenBank/DDBJ whole genome shotgun (WGS) entry which is preliminary data.</text>
</comment>
<dbReference type="GO" id="GO:0008781">
    <property type="term" value="F:N-acylneuraminate cytidylyltransferase activity"/>
    <property type="evidence" value="ECO:0007669"/>
    <property type="project" value="TreeGrafter"/>
</dbReference>
<reference evidence="1 2" key="1">
    <citation type="journal article" date="2016" name="BMC Genomics">
        <title>Combined genomic and structural analyses of a cultured magnetotactic bacterium reveals its niche adaptation to a dynamic environment.</title>
        <authorList>
            <person name="Araujo A.C."/>
            <person name="Morillo V."/>
            <person name="Cypriano J."/>
            <person name="Teixeira L.C."/>
            <person name="Leao P."/>
            <person name="Lyra S."/>
            <person name="Almeida L.G."/>
            <person name="Bazylinski D.A."/>
            <person name="Vasconcellos A.T."/>
            <person name="Abreu F."/>
            <person name="Lins U."/>
        </authorList>
    </citation>
    <scope>NUCLEOTIDE SEQUENCE [LARGE SCALE GENOMIC DNA]</scope>
    <source>
        <strain evidence="1 2">IT-1</strain>
    </source>
</reference>
<dbReference type="InterPro" id="IPR029044">
    <property type="entry name" value="Nucleotide-diphossugar_trans"/>
</dbReference>
<dbReference type="RefSeq" id="WP_085446498.1">
    <property type="nucleotide sequence ID" value="NZ_LVJN01000021.1"/>
</dbReference>
<dbReference type="OrthoDB" id="9805604at2"/>
<gene>
    <name evidence="1" type="ORF">MAIT1_00541</name>
</gene>
<dbReference type="EMBL" id="LVJN01000021">
    <property type="protein sequence ID" value="OSM00114.1"/>
    <property type="molecule type" value="Genomic_DNA"/>
</dbReference>
<keyword evidence="1" id="KW-0808">Transferase</keyword>
<dbReference type="STRING" id="1434232.MAIT1_00541"/>
<dbReference type="SUPFAM" id="SSF53448">
    <property type="entry name" value="Nucleotide-diphospho-sugar transferases"/>
    <property type="match status" value="1"/>
</dbReference>
<dbReference type="Proteomes" id="UP000194003">
    <property type="component" value="Unassembled WGS sequence"/>
</dbReference>
<proteinExistence type="predicted"/>
<organism evidence="1 2">
    <name type="scientific">Magnetofaba australis IT-1</name>
    <dbReference type="NCBI Taxonomy" id="1434232"/>
    <lineage>
        <taxon>Bacteria</taxon>
        <taxon>Pseudomonadati</taxon>
        <taxon>Pseudomonadota</taxon>
        <taxon>Magnetococcia</taxon>
        <taxon>Magnetococcales</taxon>
        <taxon>Magnetococcaceae</taxon>
        <taxon>Magnetofaba</taxon>
    </lineage>
</organism>
<dbReference type="InterPro" id="IPR050793">
    <property type="entry name" value="CMP-NeuNAc_synthase"/>
</dbReference>
<dbReference type="AlphaFoldDB" id="A0A1Y2JZZ3"/>
<dbReference type="InterPro" id="IPR003329">
    <property type="entry name" value="Cytidylyl_trans"/>
</dbReference>